<dbReference type="EMBL" id="CP034550">
    <property type="protein sequence ID" value="QFZ23383.1"/>
    <property type="molecule type" value="Genomic_DNA"/>
</dbReference>
<sequence>MSGQPGYPPAGYGQQPGAGYGAPPGQPHPGQFPGQPGYGPAQPVGPGSRPPAKGRTGLVVGIVAGVVVLALAGVAGVVALDYFEEPGGDPGEQPIAECDLSADLKSQAHVSSFRLVEKPSEEQGSLRRANCAWGQTRGKDGRDPRNLQFLIYDYSDFSAKPEQNTEQAESSYDDLSAFANGLPTKPAEGLGDEALLVIEPTARDTVDVKLIARKGTTVWSITYSGRDKGIFSDSPMPQGEAEAVVRKAAEELLAKS</sequence>
<feature type="compositionally biased region" description="Low complexity" evidence="1">
    <location>
        <begin position="23"/>
        <end position="47"/>
    </location>
</feature>
<accession>A0A5Q0HBT7</accession>
<organism evidence="3 4">
    <name type="scientific">Saccharothrix syringae</name>
    <name type="common">Nocardiopsis syringae</name>
    <dbReference type="NCBI Taxonomy" id="103733"/>
    <lineage>
        <taxon>Bacteria</taxon>
        <taxon>Bacillati</taxon>
        <taxon>Actinomycetota</taxon>
        <taxon>Actinomycetes</taxon>
        <taxon>Pseudonocardiales</taxon>
        <taxon>Pseudonocardiaceae</taxon>
        <taxon>Saccharothrix</taxon>
    </lineage>
</organism>
<proteinExistence type="predicted"/>
<evidence type="ECO:0000313" key="3">
    <source>
        <dbReference type="EMBL" id="QFZ23383.1"/>
    </source>
</evidence>
<dbReference type="AlphaFoldDB" id="A0A5Q0HBT7"/>
<evidence type="ECO:0000256" key="1">
    <source>
        <dbReference type="SAM" id="MobiDB-lite"/>
    </source>
</evidence>
<feature type="transmembrane region" description="Helical" evidence="2">
    <location>
        <begin position="58"/>
        <end position="80"/>
    </location>
</feature>
<protein>
    <recommendedName>
        <fullName evidence="5">DUF3558 domain-containing protein</fullName>
    </recommendedName>
</protein>
<dbReference type="Proteomes" id="UP000325787">
    <property type="component" value="Chromosome"/>
</dbReference>
<keyword evidence="4" id="KW-1185">Reference proteome</keyword>
<dbReference type="KEGG" id="ssyi:EKG83_43405"/>
<gene>
    <name evidence="3" type="ORF">EKG83_43405</name>
</gene>
<reference evidence="4" key="1">
    <citation type="journal article" date="2021" name="Curr. Microbiol.">
        <title>Complete genome of nocamycin-producing strain Saccharothrix syringae NRRL B-16468 reveals the biosynthetic potential for secondary metabolites.</title>
        <authorList>
            <person name="Mo X."/>
            <person name="Yang S."/>
        </authorList>
    </citation>
    <scope>NUCLEOTIDE SEQUENCE [LARGE SCALE GENOMIC DNA]</scope>
    <source>
        <strain evidence="4">ATCC 51364 / DSM 43886 / JCM 6844 / KCTC 9398 / NBRC 14523 / NRRL B-16468 / INA 2240</strain>
    </source>
</reference>
<keyword evidence="2" id="KW-0472">Membrane</keyword>
<dbReference type="OrthoDB" id="3687320at2"/>
<evidence type="ECO:0000313" key="4">
    <source>
        <dbReference type="Proteomes" id="UP000325787"/>
    </source>
</evidence>
<keyword evidence="2" id="KW-1133">Transmembrane helix</keyword>
<dbReference type="RefSeq" id="WP_153278797.1">
    <property type="nucleotide sequence ID" value="NZ_CP034550.1"/>
</dbReference>
<evidence type="ECO:0008006" key="5">
    <source>
        <dbReference type="Google" id="ProtNLM"/>
    </source>
</evidence>
<keyword evidence="2" id="KW-0812">Transmembrane</keyword>
<feature type="region of interest" description="Disordered" evidence="1">
    <location>
        <begin position="1"/>
        <end position="52"/>
    </location>
</feature>
<evidence type="ECO:0000256" key="2">
    <source>
        <dbReference type="SAM" id="Phobius"/>
    </source>
</evidence>
<name>A0A5Q0HBT7_SACSY</name>
<feature type="compositionally biased region" description="Low complexity" evidence="1">
    <location>
        <begin position="1"/>
        <end position="13"/>
    </location>
</feature>